<organism evidence="3 4">
    <name type="scientific">Pangasianodon hypophthalmus</name>
    <name type="common">Striped catfish</name>
    <name type="synonym">Helicophagus hypophthalmus</name>
    <dbReference type="NCBI Taxonomy" id="310915"/>
    <lineage>
        <taxon>Eukaryota</taxon>
        <taxon>Metazoa</taxon>
        <taxon>Chordata</taxon>
        <taxon>Craniata</taxon>
        <taxon>Vertebrata</taxon>
        <taxon>Euteleostomi</taxon>
        <taxon>Actinopterygii</taxon>
        <taxon>Neopterygii</taxon>
        <taxon>Teleostei</taxon>
        <taxon>Ostariophysi</taxon>
        <taxon>Siluriformes</taxon>
        <taxon>Pangasiidae</taxon>
        <taxon>Pangasianodon</taxon>
    </lineage>
</organism>
<evidence type="ECO:0000313" key="3">
    <source>
        <dbReference type="EMBL" id="KAB5536746.1"/>
    </source>
</evidence>
<evidence type="ECO:0000256" key="1">
    <source>
        <dbReference type="SAM" id="MobiDB-lite"/>
    </source>
</evidence>
<protein>
    <recommendedName>
        <fullName evidence="2">Myb-like domain-containing protein</fullName>
    </recommendedName>
</protein>
<gene>
    <name evidence="3" type="ORF">PHYPO_G00110940</name>
</gene>
<dbReference type="SMART" id="SM00717">
    <property type="entry name" value="SANT"/>
    <property type="match status" value="1"/>
</dbReference>
<feature type="compositionally biased region" description="Polar residues" evidence="1">
    <location>
        <begin position="268"/>
        <end position="280"/>
    </location>
</feature>
<dbReference type="InterPro" id="IPR028002">
    <property type="entry name" value="Myb_DNA-bind_5"/>
</dbReference>
<evidence type="ECO:0000313" key="4">
    <source>
        <dbReference type="Proteomes" id="UP000327468"/>
    </source>
</evidence>
<dbReference type="CDD" id="cd00167">
    <property type="entry name" value="SANT"/>
    <property type="match status" value="1"/>
</dbReference>
<keyword evidence="4" id="KW-1185">Reference proteome</keyword>
<dbReference type="InterPro" id="IPR001005">
    <property type="entry name" value="SANT/Myb"/>
</dbReference>
<feature type="region of interest" description="Disordered" evidence="1">
    <location>
        <begin position="74"/>
        <end position="141"/>
    </location>
</feature>
<dbReference type="Proteomes" id="UP000327468">
    <property type="component" value="Chromosome 20"/>
</dbReference>
<accession>A0A5N5L3T0</accession>
<feature type="region of interest" description="Disordered" evidence="1">
    <location>
        <begin position="261"/>
        <end position="283"/>
    </location>
</feature>
<sequence>MDEIRDRLRQKKFTQEETDLLVREVQKRHDNIYGTRNTPPRSEDVKKAWDEVAKTLNASSSTGIRRTAVQCRKRFNDVRRRTKQKLAASRRTMQGNGPGGGAAGGGAGGRGRGGRGASTSDTLSPAEDTTFPEESAHGFGGFEFGLTASQVDAASGPKSEPVWDEMEQAEAEAEAEAEIEVEVEDSVQPAGRRRRHSQQRAGDLAFLDVQQGGFDMLQRELGALRRTMNTRLRRMESRVYPLLASVEDSLRRLANAAERWAPPLSDTGPASASASAQPTNPRRCLRVHTRGRRGRSINIWL</sequence>
<dbReference type="GO" id="GO:0005634">
    <property type="term" value="C:nucleus"/>
    <property type="evidence" value="ECO:0007669"/>
    <property type="project" value="TreeGrafter"/>
</dbReference>
<dbReference type="Gene3D" id="1.10.10.60">
    <property type="entry name" value="Homeodomain-like"/>
    <property type="match status" value="1"/>
</dbReference>
<feature type="region of interest" description="Disordered" evidence="1">
    <location>
        <begin position="175"/>
        <end position="199"/>
    </location>
</feature>
<dbReference type="EMBL" id="VFJC01000021">
    <property type="protein sequence ID" value="KAB5536746.1"/>
    <property type="molecule type" value="Genomic_DNA"/>
</dbReference>
<feature type="domain" description="Myb-like" evidence="2">
    <location>
        <begin position="5"/>
        <end position="79"/>
    </location>
</feature>
<feature type="region of interest" description="Disordered" evidence="1">
    <location>
        <begin position="27"/>
        <end position="46"/>
    </location>
</feature>
<evidence type="ECO:0000259" key="2">
    <source>
        <dbReference type="PROSITE" id="PS50090"/>
    </source>
</evidence>
<dbReference type="PANTHER" id="PTHR23098">
    <property type="entry name" value="AGAP001331-PA-RELATED"/>
    <property type="match status" value="1"/>
</dbReference>
<proteinExistence type="predicted"/>
<reference evidence="3 4" key="1">
    <citation type="submission" date="2019-06" db="EMBL/GenBank/DDBJ databases">
        <title>A chromosome-scale genome assembly of the striped catfish, Pangasianodon hypophthalmus.</title>
        <authorList>
            <person name="Wen M."/>
            <person name="Zahm M."/>
            <person name="Roques C."/>
            <person name="Cabau C."/>
            <person name="Klopp C."/>
            <person name="Donnadieu C."/>
            <person name="Jouanno E."/>
            <person name="Avarre J.-C."/>
            <person name="Campet M."/>
            <person name="Ha T.T.T."/>
            <person name="Dugue R."/>
            <person name="Lampietro C."/>
            <person name="Louis A."/>
            <person name="Herpin A."/>
            <person name="Echchiki A."/>
            <person name="Berthelot C."/>
            <person name="Parey E."/>
            <person name="Roest-Crollius H."/>
            <person name="Braasch I."/>
            <person name="Postlethwait J."/>
            <person name="Bobe J."/>
            <person name="Montfort J."/>
            <person name="Bouchez O."/>
            <person name="Begum T."/>
            <person name="Schartl M."/>
            <person name="Guiguen Y."/>
        </authorList>
    </citation>
    <scope>NUCLEOTIDE SEQUENCE [LARGE SCALE GENOMIC DNA]</scope>
    <source>
        <strain evidence="3 4">Indonesia</strain>
        <tissue evidence="3">Blood</tissue>
    </source>
</reference>
<feature type="compositionally biased region" description="Acidic residues" evidence="1">
    <location>
        <begin position="175"/>
        <end position="185"/>
    </location>
</feature>
<dbReference type="Pfam" id="PF13873">
    <property type="entry name" value="Myb_DNA-bind_5"/>
    <property type="match status" value="1"/>
</dbReference>
<feature type="compositionally biased region" description="Gly residues" evidence="1">
    <location>
        <begin position="96"/>
        <end position="116"/>
    </location>
</feature>
<dbReference type="PANTHER" id="PTHR23098:SF16">
    <property type="entry name" value="REGULATORY PROTEIN ZESTE"/>
    <property type="match status" value="1"/>
</dbReference>
<dbReference type="AlphaFoldDB" id="A0A5N5L3T0"/>
<comment type="caution">
    <text evidence="3">The sequence shown here is derived from an EMBL/GenBank/DDBJ whole genome shotgun (WGS) entry which is preliminary data.</text>
</comment>
<dbReference type="PROSITE" id="PS50090">
    <property type="entry name" value="MYB_LIKE"/>
    <property type="match status" value="1"/>
</dbReference>
<name>A0A5N5L3T0_PANHP</name>